<dbReference type="PANTHER" id="PTHR11465:SF9">
    <property type="entry name" value="CATALASE"/>
    <property type="match status" value="1"/>
</dbReference>
<evidence type="ECO:0000259" key="11">
    <source>
        <dbReference type="SMART" id="SM01060"/>
    </source>
</evidence>
<evidence type="ECO:0000256" key="3">
    <source>
        <dbReference type="ARBA" id="ARBA00022617"/>
    </source>
</evidence>
<dbReference type="AlphaFoldDB" id="A0A3L7DYI2"/>
<evidence type="ECO:0000256" key="1">
    <source>
        <dbReference type="ARBA" id="ARBA00005329"/>
    </source>
</evidence>
<dbReference type="SMART" id="SM01060">
    <property type="entry name" value="Catalase"/>
    <property type="match status" value="1"/>
</dbReference>
<feature type="active site" evidence="8">
    <location>
        <position position="52"/>
    </location>
</feature>
<dbReference type="EMBL" id="QRAN01000010">
    <property type="protein sequence ID" value="RLQ21719.1"/>
    <property type="molecule type" value="Genomic_DNA"/>
</dbReference>
<dbReference type="GO" id="GO:0004096">
    <property type="term" value="F:catalase activity"/>
    <property type="evidence" value="ECO:0007669"/>
    <property type="project" value="InterPro"/>
</dbReference>
<accession>A0A3L7DYI2</accession>
<dbReference type="GO" id="GO:0042542">
    <property type="term" value="P:response to hydrogen peroxide"/>
    <property type="evidence" value="ECO:0007669"/>
    <property type="project" value="TreeGrafter"/>
</dbReference>
<keyword evidence="5 7" id="KW-0560">Oxidoreductase</keyword>
<dbReference type="Proteomes" id="UP000265509">
    <property type="component" value="Unassembled WGS sequence"/>
</dbReference>
<gene>
    <name evidence="12" type="ORF">DWB85_10520</name>
</gene>
<comment type="function">
    <text evidence="7">Has an organic peroxide-dependent peroxidase activity.</text>
</comment>
<dbReference type="GO" id="GO:0020037">
    <property type="term" value="F:heme binding"/>
    <property type="evidence" value="ECO:0007669"/>
    <property type="project" value="InterPro"/>
</dbReference>
<proteinExistence type="inferred from homology"/>
<dbReference type="OrthoDB" id="255727at2"/>
<dbReference type="InterPro" id="IPR011614">
    <property type="entry name" value="Catalase_core"/>
</dbReference>
<keyword evidence="4 7" id="KW-0479">Metal-binding</keyword>
<evidence type="ECO:0000313" key="13">
    <source>
        <dbReference type="Proteomes" id="UP000265509"/>
    </source>
</evidence>
<reference evidence="12 13" key="1">
    <citation type="submission" date="2018-07" db="EMBL/GenBank/DDBJ databases">
        <title>Halioglobus sp. genome submission.</title>
        <authorList>
            <person name="Ye M.-Q."/>
            <person name="Du Z.-J."/>
        </authorList>
    </citation>
    <scope>NUCLEOTIDE SEQUENCE [LARGE SCALE GENOMIC DNA]</scope>
    <source>
        <strain evidence="12 13">U0301</strain>
    </source>
</reference>
<comment type="similarity">
    <text evidence="1 7">Belongs to the catalase family.</text>
</comment>
<evidence type="ECO:0000256" key="4">
    <source>
        <dbReference type="ARBA" id="ARBA00022723"/>
    </source>
</evidence>
<dbReference type="GO" id="GO:0046872">
    <property type="term" value="F:metal ion binding"/>
    <property type="evidence" value="ECO:0007669"/>
    <property type="project" value="UniProtKB-KW"/>
</dbReference>
<dbReference type="Gene3D" id="2.40.180.10">
    <property type="entry name" value="Catalase core domain"/>
    <property type="match status" value="1"/>
</dbReference>
<protein>
    <recommendedName>
        <fullName evidence="7">Catalase-related peroxidase</fullName>
        <ecNumber evidence="7">1.11.1.-</ecNumber>
    </recommendedName>
</protein>
<dbReference type="PIRSF" id="PIRSF000296">
    <property type="entry name" value="SrpA"/>
    <property type="match status" value="1"/>
</dbReference>
<comment type="caution">
    <text evidence="12">The sequence shown here is derived from an EMBL/GenBank/DDBJ whole genome shotgun (WGS) entry which is preliminary data.</text>
</comment>
<dbReference type="Gene3D" id="1.20.1280.120">
    <property type="match status" value="1"/>
</dbReference>
<evidence type="ECO:0000256" key="8">
    <source>
        <dbReference type="PIRSR" id="PIRSR000296-1"/>
    </source>
</evidence>
<dbReference type="PROSITE" id="PS51402">
    <property type="entry name" value="CATALASE_3"/>
    <property type="match status" value="1"/>
</dbReference>
<evidence type="ECO:0000256" key="7">
    <source>
        <dbReference type="PIRNR" id="PIRNR000296"/>
    </source>
</evidence>
<keyword evidence="6 7" id="KW-0408">Iron</keyword>
<organism evidence="12 13">
    <name type="scientific">Seongchinamella sediminis</name>
    <dbReference type="NCBI Taxonomy" id="2283635"/>
    <lineage>
        <taxon>Bacteria</taxon>
        <taxon>Pseudomonadati</taxon>
        <taxon>Pseudomonadota</taxon>
        <taxon>Gammaproteobacteria</taxon>
        <taxon>Cellvibrionales</taxon>
        <taxon>Halieaceae</taxon>
        <taxon>Seongchinamella</taxon>
    </lineage>
</organism>
<dbReference type="RefSeq" id="WP_117954280.1">
    <property type="nucleotide sequence ID" value="NZ_QRAN01000010.1"/>
</dbReference>
<keyword evidence="3 7" id="KW-0349">Heme</keyword>
<dbReference type="GO" id="GO:0042744">
    <property type="term" value="P:hydrogen peroxide catabolic process"/>
    <property type="evidence" value="ECO:0007669"/>
    <property type="project" value="TreeGrafter"/>
</dbReference>
<dbReference type="GO" id="GO:0005737">
    <property type="term" value="C:cytoplasm"/>
    <property type="evidence" value="ECO:0007669"/>
    <property type="project" value="TreeGrafter"/>
</dbReference>
<dbReference type="SUPFAM" id="SSF56634">
    <property type="entry name" value="Heme-dependent catalase-like"/>
    <property type="match status" value="1"/>
</dbReference>
<evidence type="ECO:0000256" key="5">
    <source>
        <dbReference type="ARBA" id="ARBA00023002"/>
    </source>
</evidence>
<evidence type="ECO:0000313" key="12">
    <source>
        <dbReference type="EMBL" id="RLQ21719.1"/>
    </source>
</evidence>
<dbReference type="CDD" id="cd08153">
    <property type="entry name" value="srpA_like"/>
    <property type="match status" value="1"/>
</dbReference>
<evidence type="ECO:0000256" key="10">
    <source>
        <dbReference type="SAM" id="SignalP"/>
    </source>
</evidence>
<dbReference type="InterPro" id="IPR018028">
    <property type="entry name" value="Catalase"/>
</dbReference>
<feature type="domain" description="Catalase core" evidence="11">
    <location>
        <begin position="15"/>
        <end position="326"/>
    </location>
</feature>
<comment type="cofactor">
    <cofactor evidence="7">
        <name>heme</name>
        <dbReference type="ChEBI" id="CHEBI:30413"/>
    </cofactor>
</comment>
<dbReference type="PANTHER" id="PTHR11465">
    <property type="entry name" value="CATALASE"/>
    <property type="match status" value="1"/>
</dbReference>
<evidence type="ECO:0000256" key="6">
    <source>
        <dbReference type="ARBA" id="ARBA00023004"/>
    </source>
</evidence>
<keyword evidence="2 7" id="KW-0575">Peroxidase</keyword>
<evidence type="ECO:0000256" key="2">
    <source>
        <dbReference type="ARBA" id="ARBA00022559"/>
    </source>
</evidence>
<feature type="chain" id="PRO_5018026511" description="Catalase-related peroxidase" evidence="10">
    <location>
        <begin position="25"/>
        <end position="328"/>
    </location>
</feature>
<name>A0A3L7DYI2_9GAMM</name>
<dbReference type="EC" id="1.11.1.-" evidence="7"/>
<dbReference type="Pfam" id="PF00199">
    <property type="entry name" value="Catalase"/>
    <property type="match status" value="1"/>
</dbReference>
<evidence type="ECO:0000256" key="9">
    <source>
        <dbReference type="PIRSR" id="PIRSR000296-2"/>
    </source>
</evidence>
<feature type="binding site" description="axial binding residue" evidence="9">
    <location>
        <position position="317"/>
    </location>
    <ligand>
        <name>heme</name>
        <dbReference type="ChEBI" id="CHEBI:30413"/>
    </ligand>
    <ligandPart>
        <name>Fe</name>
        <dbReference type="ChEBI" id="CHEBI:18248"/>
    </ligandPart>
</feature>
<sequence>MPYAIKPALLALTLVGLATAPARAAEPAVTANNFIELFEQLGGNHPGHRKAHARGVCAQGSFTPSPDARFADAALLSSGELPVTLRFSVGGGNPQADERAPGTRGVGLQIGDAGGPVHVFTGNNFPVFAGKDPQTFFGLLKSRMPGPDGSVDPSRAEAYVRAHPSVQANVAWQQSAGIAASYANTRYYGLHTFFYQPEGAGKTMFRWELVPLAGTRQLSADEASEQAADFLGQRLRQQVEQGDAQFRLEAVIGQPGDSVNDPSQRWPEERERVVLGQVTLHSAGGEQCVPVNFDPNRLSAGFSPSDDPVLQMRSAAYAISFARRLSGS</sequence>
<dbReference type="InterPro" id="IPR020835">
    <property type="entry name" value="Catalase_sf"/>
</dbReference>
<keyword evidence="13" id="KW-1185">Reference proteome</keyword>
<feature type="signal peptide" evidence="10">
    <location>
        <begin position="1"/>
        <end position="24"/>
    </location>
</feature>
<keyword evidence="10" id="KW-0732">Signal</keyword>
<dbReference type="InterPro" id="IPR024168">
    <property type="entry name" value="Catalase_SrpA-type_pred"/>
</dbReference>